<dbReference type="KEGG" id="vg:63027132"/>
<evidence type="ECO:0000313" key="2">
    <source>
        <dbReference type="EMBL" id="QPO17098.1"/>
    </source>
</evidence>
<dbReference type="RefSeq" id="YP_010002581.1">
    <property type="nucleotide sequence ID" value="NC_053246.1"/>
</dbReference>
<keyword evidence="3" id="KW-1185">Reference proteome</keyword>
<dbReference type="EMBL" id="MW314850">
    <property type="protein sequence ID" value="QPO17098.1"/>
    <property type="molecule type" value="Genomic_DNA"/>
</dbReference>
<dbReference type="GeneID" id="63027132"/>
<protein>
    <submittedName>
        <fullName evidence="2">Uncharacterized protein</fullName>
    </submittedName>
</protein>
<sequence length="171" mass="18429">MPTLIPRDSESAAYLAAKLLRVAKAWGRKREVKTVTHGAALAFVVPDDIYQEALANEQRSVENVDDDAKPPADVPPADGDGDVEDQSEEPASETPEAPLVGGEPVIDTGADDQNAGDSEQVAETPIPEPPDRNDKTEDWAAYMAEYFGVKDAGKMTRTKLIAEYDSRTGTE</sequence>
<proteinExistence type="predicted"/>
<feature type="compositionally biased region" description="Basic and acidic residues" evidence="1">
    <location>
        <begin position="59"/>
        <end position="70"/>
    </location>
</feature>
<feature type="compositionally biased region" description="Acidic residues" evidence="1">
    <location>
        <begin position="79"/>
        <end position="91"/>
    </location>
</feature>
<dbReference type="Proteomes" id="UP000594820">
    <property type="component" value="Segment"/>
</dbReference>
<evidence type="ECO:0000256" key="1">
    <source>
        <dbReference type="SAM" id="MobiDB-lite"/>
    </source>
</evidence>
<name>A0A7T1KS84_9CAUD</name>
<organism evidence="2 3">
    <name type="scientific">Gordonia phage Lilbeanie</name>
    <dbReference type="NCBI Taxonomy" id="2794947"/>
    <lineage>
        <taxon>Viruses</taxon>
        <taxon>Duplodnaviria</taxon>
        <taxon>Heunggongvirae</taxon>
        <taxon>Uroviricota</taxon>
        <taxon>Caudoviricetes</taxon>
        <taxon>Stackebrandtviridae</taxon>
        <taxon>Lilbeanievirus</taxon>
        <taxon>Lilbeanievirus lilbeanie</taxon>
    </lineage>
</organism>
<reference evidence="2 3" key="1">
    <citation type="submission" date="2020-12" db="EMBL/GenBank/DDBJ databases">
        <authorList>
            <person name="Mahalingham V.A."/>
            <person name="Abad L.A."/>
            <person name="Dennis E.A."/>
            <person name="Alston T.C."/>
            <person name="Buckley J.R."/>
            <person name="Cao N.T."/>
            <person name="Cole K.B."/>
            <person name="Davis H.C."/>
            <person name="Fisher D.E."/>
            <person name="Jennings A.R."/>
            <person name="Litwin A.R."/>
            <person name="McCartney J.B."/>
            <person name="Mitchell K.E."/>
            <person name="Nasser J.B."/>
            <person name="Paudel P."/>
            <person name="Richoux S.A."/>
            <person name="Sisung K.L."/>
            <person name="Smith M.L."/>
            <person name="Sonnier C.R."/>
            <person name="Underwood K.G."/>
            <person name="Hunter C.W."/>
            <person name="Gottschalck B.A."/>
            <person name="Wiggina Z.F."/>
            <person name="Spears T.J."/>
            <person name="Hancock A.M."/>
            <person name="Gissendanner C.R."/>
            <person name="Findley A.M."/>
            <person name="Garlena R.A."/>
            <person name="Russell D.A."/>
            <person name="Jacobs-Sera D."/>
            <person name="Hatfull G.F."/>
        </authorList>
    </citation>
    <scope>NUCLEOTIDE SEQUENCE [LARGE SCALE GENOMIC DNA]</scope>
</reference>
<accession>A0A7T1KS84</accession>
<feature type="region of interest" description="Disordered" evidence="1">
    <location>
        <begin position="56"/>
        <end position="137"/>
    </location>
</feature>
<gene>
    <name evidence="2" type="primary">20</name>
    <name evidence="2" type="ORF">SEA_LILBEANIE_20</name>
</gene>
<evidence type="ECO:0000313" key="3">
    <source>
        <dbReference type="Proteomes" id="UP000594820"/>
    </source>
</evidence>